<dbReference type="PANTHER" id="PTHR30055:SF234">
    <property type="entry name" value="HTH-TYPE TRANSCRIPTIONAL REGULATOR BETI"/>
    <property type="match status" value="1"/>
</dbReference>
<dbReference type="InterPro" id="IPR050109">
    <property type="entry name" value="HTH-type_TetR-like_transc_reg"/>
</dbReference>
<dbReference type="GO" id="GO:0000976">
    <property type="term" value="F:transcription cis-regulatory region binding"/>
    <property type="evidence" value="ECO:0007669"/>
    <property type="project" value="TreeGrafter"/>
</dbReference>
<organism evidence="7 8">
    <name type="scientific">Catenuloplanes niger</name>
    <dbReference type="NCBI Taxonomy" id="587534"/>
    <lineage>
        <taxon>Bacteria</taxon>
        <taxon>Bacillati</taxon>
        <taxon>Actinomycetota</taxon>
        <taxon>Actinomycetes</taxon>
        <taxon>Micromonosporales</taxon>
        <taxon>Micromonosporaceae</taxon>
        <taxon>Catenuloplanes</taxon>
    </lineage>
</organism>
<evidence type="ECO:0000256" key="1">
    <source>
        <dbReference type="ARBA" id="ARBA00023015"/>
    </source>
</evidence>
<dbReference type="Pfam" id="PF00440">
    <property type="entry name" value="TetR_N"/>
    <property type="match status" value="1"/>
</dbReference>
<dbReference type="PROSITE" id="PS50977">
    <property type="entry name" value="HTH_TETR_2"/>
    <property type="match status" value="1"/>
</dbReference>
<dbReference type="RefSeq" id="WP_310418035.1">
    <property type="nucleotide sequence ID" value="NZ_JAVDYC010000001.1"/>
</dbReference>
<feature type="region of interest" description="Disordered" evidence="5">
    <location>
        <begin position="191"/>
        <end position="212"/>
    </location>
</feature>
<dbReference type="InterPro" id="IPR001647">
    <property type="entry name" value="HTH_TetR"/>
</dbReference>
<dbReference type="PANTHER" id="PTHR30055">
    <property type="entry name" value="HTH-TYPE TRANSCRIPTIONAL REGULATOR RUTR"/>
    <property type="match status" value="1"/>
</dbReference>
<dbReference type="Pfam" id="PF21597">
    <property type="entry name" value="TetR_C_43"/>
    <property type="match status" value="1"/>
</dbReference>
<reference evidence="7 8" key="1">
    <citation type="submission" date="2023-07" db="EMBL/GenBank/DDBJ databases">
        <title>Sequencing the genomes of 1000 actinobacteria strains.</title>
        <authorList>
            <person name="Klenk H.-P."/>
        </authorList>
    </citation>
    <scope>NUCLEOTIDE SEQUENCE [LARGE SCALE GENOMIC DNA]</scope>
    <source>
        <strain evidence="7 8">DSM 44711</strain>
    </source>
</reference>
<accession>A0AAE4CTW3</accession>
<dbReference type="GO" id="GO:0003700">
    <property type="term" value="F:DNA-binding transcription factor activity"/>
    <property type="evidence" value="ECO:0007669"/>
    <property type="project" value="TreeGrafter"/>
</dbReference>
<evidence type="ECO:0000313" key="7">
    <source>
        <dbReference type="EMBL" id="MDR7324520.1"/>
    </source>
</evidence>
<evidence type="ECO:0000256" key="4">
    <source>
        <dbReference type="PROSITE-ProRule" id="PRU00335"/>
    </source>
</evidence>
<keyword evidence="8" id="KW-1185">Reference proteome</keyword>
<keyword evidence="2 4" id="KW-0238">DNA-binding</keyword>
<evidence type="ECO:0000259" key="6">
    <source>
        <dbReference type="PROSITE" id="PS50977"/>
    </source>
</evidence>
<sequence>MTDESSRGLSGRRGHARRNDEVILTAARDVFVHDPGAPISAVAGRAGVGISALYRRYAGKEDLLRQLCLSGLHRFVLEAERAVAEPDGWAALAGFLERVVDADVHSLTVRLAGSFTPTAELVEVATRADELAASLVQRAQASGRLRADVTSEDLALVLEGCAAIRVADAVRTIQLRRRHLALLIQGLAGQDGPPLPGPAPRPGELNRWRPEG</sequence>
<feature type="DNA-binding region" description="H-T-H motif" evidence="4">
    <location>
        <begin position="38"/>
        <end position="57"/>
    </location>
</feature>
<dbReference type="Proteomes" id="UP001183629">
    <property type="component" value="Unassembled WGS sequence"/>
</dbReference>
<name>A0AAE4CTW3_9ACTN</name>
<dbReference type="SUPFAM" id="SSF46689">
    <property type="entry name" value="Homeodomain-like"/>
    <property type="match status" value="1"/>
</dbReference>
<evidence type="ECO:0000256" key="3">
    <source>
        <dbReference type="ARBA" id="ARBA00023163"/>
    </source>
</evidence>
<dbReference type="InterPro" id="IPR036271">
    <property type="entry name" value="Tet_transcr_reg_TetR-rel_C_sf"/>
</dbReference>
<dbReference type="InterPro" id="IPR009057">
    <property type="entry name" value="Homeodomain-like_sf"/>
</dbReference>
<evidence type="ECO:0000313" key="8">
    <source>
        <dbReference type="Proteomes" id="UP001183629"/>
    </source>
</evidence>
<dbReference type="InterPro" id="IPR049445">
    <property type="entry name" value="TetR_SbtR-like_C"/>
</dbReference>
<evidence type="ECO:0000256" key="5">
    <source>
        <dbReference type="SAM" id="MobiDB-lite"/>
    </source>
</evidence>
<keyword evidence="3" id="KW-0804">Transcription</keyword>
<evidence type="ECO:0000256" key="2">
    <source>
        <dbReference type="ARBA" id="ARBA00023125"/>
    </source>
</evidence>
<gene>
    <name evidence="7" type="ORF">J2S44_004770</name>
</gene>
<dbReference type="EMBL" id="JAVDYC010000001">
    <property type="protein sequence ID" value="MDR7324520.1"/>
    <property type="molecule type" value="Genomic_DNA"/>
</dbReference>
<keyword evidence="1" id="KW-0805">Transcription regulation</keyword>
<dbReference type="Gene3D" id="1.10.357.10">
    <property type="entry name" value="Tetracycline Repressor, domain 2"/>
    <property type="match status" value="1"/>
</dbReference>
<proteinExistence type="predicted"/>
<comment type="caution">
    <text evidence="7">The sequence shown here is derived from an EMBL/GenBank/DDBJ whole genome shotgun (WGS) entry which is preliminary data.</text>
</comment>
<dbReference type="AlphaFoldDB" id="A0AAE4CTW3"/>
<feature type="domain" description="HTH tetR-type" evidence="6">
    <location>
        <begin position="17"/>
        <end position="75"/>
    </location>
</feature>
<dbReference type="SUPFAM" id="SSF48498">
    <property type="entry name" value="Tetracyclin repressor-like, C-terminal domain"/>
    <property type="match status" value="1"/>
</dbReference>
<protein>
    <submittedName>
        <fullName evidence="7">AcrR family transcriptional regulator</fullName>
    </submittedName>
</protein>